<evidence type="ECO:0000313" key="7">
    <source>
        <dbReference type="EMBL" id="CAF1032237.1"/>
    </source>
</evidence>
<evidence type="ECO:0000259" key="5">
    <source>
        <dbReference type="PROSITE" id="PS01180"/>
    </source>
</evidence>
<dbReference type="EMBL" id="CAJNOK010007359">
    <property type="protein sequence ID" value="CAF1032237.1"/>
    <property type="molecule type" value="Genomic_DNA"/>
</dbReference>
<accession>A0A814BMX7</accession>
<dbReference type="Proteomes" id="UP000682733">
    <property type="component" value="Unassembled WGS sequence"/>
</dbReference>
<dbReference type="Proteomes" id="UP000663829">
    <property type="component" value="Unassembled WGS sequence"/>
</dbReference>
<evidence type="ECO:0000256" key="3">
    <source>
        <dbReference type="SAM" id="MobiDB-lite"/>
    </source>
</evidence>
<keyword evidence="1 2" id="KW-1015">Disulfide bond</keyword>
<evidence type="ECO:0000256" key="4">
    <source>
        <dbReference type="SAM" id="Phobius"/>
    </source>
</evidence>
<dbReference type="CDD" id="cd00041">
    <property type="entry name" value="CUB"/>
    <property type="match status" value="1"/>
</dbReference>
<feature type="region of interest" description="Disordered" evidence="3">
    <location>
        <begin position="434"/>
        <end position="489"/>
    </location>
</feature>
<dbReference type="EMBL" id="CAJNOQ010001935">
    <property type="protein sequence ID" value="CAF0928363.1"/>
    <property type="molecule type" value="Genomic_DNA"/>
</dbReference>
<evidence type="ECO:0000313" key="9">
    <source>
        <dbReference type="EMBL" id="CAF3800503.1"/>
    </source>
</evidence>
<keyword evidence="4" id="KW-1133">Transmembrane helix</keyword>
<dbReference type="SUPFAM" id="SSF49854">
    <property type="entry name" value="Spermadhesin, CUB domain"/>
    <property type="match status" value="1"/>
</dbReference>
<feature type="domain" description="CUB" evidence="5">
    <location>
        <begin position="116"/>
        <end position="222"/>
    </location>
</feature>
<name>A0A814BMX7_9BILA</name>
<reference evidence="6" key="1">
    <citation type="submission" date="2021-02" db="EMBL/GenBank/DDBJ databases">
        <authorList>
            <person name="Nowell W R."/>
        </authorList>
    </citation>
    <scope>NUCLEOTIDE SEQUENCE</scope>
</reference>
<keyword evidence="4" id="KW-0472">Membrane</keyword>
<sequence length="583" mass="65205">MSVTKINIVQARLGHSMQSHCLDELKGTLSLGCPHNQLIKLGKVFYGYSWSSDCSYIEKDCTMDVPKEDIICLTTTNCTIKVVEYPLILQDCWNLVASYVQAEFECIAEYSLQNVCQAQDTTLSYGFISSPTYPQGFQSNLNCPCALFASPGHAIVLEVIDFRLPSCAEAGLILWMGSDYQTKCLTQDPLTVVGNVQQNVTLRFYTLNNMKHGGFLIKYSVLPVSNNATVRLQCYTAPSNQQQKMTIPPPTVIPPFPFGAKTDDDSIEQDAMNIIIDDLNSNGNSYKPATHPTDLSKRFTISNDPPPILGTLQEHRQNTKQFIVLDLLPNNVRRSNITLIVICAVAAVIFLLIMINALIWFIFSLRPQCKSTMSFQHLAYPGGDLSHHHQRGTKELSITDSTTAVLNPNRLHDYPDDASSLSRLNLTNYLRKHNFPPPQPSVNAPPYRPMFTSQNKNDSSPDLHSESELTEFGGGISPPRRLNKKSGITSNRLKAIRSLVLRGHKTLPNDNTSRLDSTISDYHLRSVSQVPGDSVVKPNYEEQEDCVELRSESSHLSNIRNNNRLKAAKKKESPRQINSWDDI</sequence>
<dbReference type="AlphaFoldDB" id="A0A814BMX7"/>
<feature type="region of interest" description="Disordered" evidence="3">
    <location>
        <begin position="561"/>
        <end position="583"/>
    </location>
</feature>
<feature type="transmembrane region" description="Helical" evidence="4">
    <location>
        <begin position="337"/>
        <end position="363"/>
    </location>
</feature>
<dbReference type="Gene3D" id="2.60.120.290">
    <property type="entry name" value="Spermadhesin, CUB domain"/>
    <property type="match status" value="1"/>
</dbReference>
<feature type="disulfide bond" evidence="2">
    <location>
        <begin position="167"/>
        <end position="184"/>
    </location>
</feature>
<comment type="caution">
    <text evidence="6">The sequence shown here is derived from an EMBL/GenBank/DDBJ whole genome shotgun (WGS) entry which is preliminary data.</text>
</comment>
<feature type="disulfide bond" evidence="2">
    <location>
        <begin position="116"/>
        <end position="143"/>
    </location>
</feature>
<dbReference type="InterPro" id="IPR035914">
    <property type="entry name" value="Sperma_CUB_dom_sf"/>
</dbReference>
<protein>
    <recommendedName>
        <fullName evidence="5">CUB domain-containing protein</fullName>
    </recommendedName>
</protein>
<dbReference type="EMBL" id="CAJOBA010007370">
    <property type="protein sequence ID" value="CAF3800503.1"/>
    <property type="molecule type" value="Genomic_DNA"/>
</dbReference>
<keyword evidence="4" id="KW-0812">Transmembrane</keyword>
<evidence type="ECO:0000256" key="1">
    <source>
        <dbReference type="ARBA" id="ARBA00023157"/>
    </source>
</evidence>
<keyword evidence="10" id="KW-1185">Reference proteome</keyword>
<dbReference type="EMBL" id="CAJOBC010001935">
    <property type="protein sequence ID" value="CAF3706715.1"/>
    <property type="molecule type" value="Genomic_DNA"/>
</dbReference>
<dbReference type="Proteomes" id="UP000677228">
    <property type="component" value="Unassembled WGS sequence"/>
</dbReference>
<evidence type="ECO:0000313" key="8">
    <source>
        <dbReference type="EMBL" id="CAF3706715.1"/>
    </source>
</evidence>
<dbReference type="InterPro" id="IPR000859">
    <property type="entry name" value="CUB_dom"/>
</dbReference>
<gene>
    <name evidence="6" type="ORF">GPM918_LOCUS10045</name>
    <name evidence="7" type="ORF">OVA965_LOCUS16050</name>
    <name evidence="8" type="ORF">SRO942_LOCUS10046</name>
    <name evidence="9" type="ORF">TMI583_LOCUS16059</name>
</gene>
<evidence type="ECO:0000313" key="6">
    <source>
        <dbReference type="EMBL" id="CAF0928363.1"/>
    </source>
</evidence>
<evidence type="ECO:0000256" key="2">
    <source>
        <dbReference type="PROSITE-ProRule" id="PRU00059"/>
    </source>
</evidence>
<organism evidence="6 10">
    <name type="scientific">Didymodactylos carnosus</name>
    <dbReference type="NCBI Taxonomy" id="1234261"/>
    <lineage>
        <taxon>Eukaryota</taxon>
        <taxon>Metazoa</taxon>
        <taxon>Spiralia</taxon>
        <taxon>Gnathifera</taxon>
        <taxon>Rotifera</taxon>
        <taxon>Eurotatoria</taxon>
        <taxon>Bdelloidea</taxon>
        <taxon>Philodinida</taxon>
        <taxon>Philodinidae</taxon>
        <taxon>Didymodactylos</taxon>
    </lineage>
</organism>
<dbReference type="Proteomes" id="UP000681722">
    <property type="component" value="Unassembled WGS sequence"/>
</dbReference>
<dbReference type="Pfam" id="PF00431">
    <property type="entry name" value="CUB"/>
    <property type="match status" value="1"/>
</dbReference>
<dbReference type="PROSITE" id="PS01180">
    <property type="entry name" value="CUB"/>
    <property type="match status" value="1"/>
</dbReference>
<dbReference type="OrthoDB" id="431034at2759"/>
<evidence type="ECO:0000313" key="10">
    <source>
        <dbReference type="Proteomes" id="UP000663829"/>
    </source>
</evidence>
<proteinExistence type="predicted"/>